<sequence>MVDVLNSIIRDVLAPRIIFVLAGLGSVAYLLTFWFQNRFIQTNLPDLISTGFQIVSVTSGCRLVLHVFIDLCKPGAIMEMDKFYTGYGGAAVLWIAITTLKKRFKAPV</sequence>
<gene>
    <name evidence="2" type="ORF">GCM10010967_15430</name>
</gene>
<keyword evidence="1" id="KW-0472">Membrane</keyword>
<protein>
    <submittedName>
        <fullName evidence="2">Uncharacterized protein</fullName>
    </submittedName>
</protein>
<organism evidence="2 3">
    <name type="scientific">Dyadobacter beijingensis</name>
    <dbReference type="NCBI Taxonomy" id="365489"/>
    <lineage>
        <taxon>Bacteria</taxon>
        <taxon>Pseudomonadati</taxon>
        <taxon>Bacteroidota</taxon>
        <taxon>Cytophagia</taxon>
        <taxon>Cytophagales</taxon>
        <taxon>Spirosomataceae</taxon>
        <taxon>Dyadobacter</taxon>
    </lineage>
</organism>
<keyword evidence="1" id="KW-1133">Transmembrane helix</keyword>
<comment type="caution">
    <text evidence="2">The sequence shown here is derived from an EMBL/GenBank/DDBJ whole genome shotgun (WGS) entry which is preliminary data.</text>
</comment>
<proteinExistence type="predicted"/>
<keyword evidence="3" id="KW-1185">Reference proteome</keyword>
<keyword evidence="1" id="KW-0812">Transmembrane</keyword>
<feature type="transmembrane region" description="Helical" evidence="1">
    <location>
        <begin position="84"/>
        <end position="100"/>
    </location>
</feature>
<dbReference type="Proteomes" id="UP000632339">
    <property type="component" value="Unassembled WGS sequence"/>
</dbReference>
<accession>A0ABQ2HPB0</accession>
<feature type="transmembrane region" description="Helical" evidence="1">
    <location>
        <begin position="12"/>
        <end position="35"/>
    </location>
</feature>
<evidence type="ECO:0000256" key="1">
    <source>
        <dbReference type="SAM" id="Phobius"/>
    </source>
</evidence>
<dbReference type="EMBL" id="BMLI01000001">
    <property type="protein sequence ID" value="GGM84482.1"/>
    <property type="molecule type" value="Genomic_DNA"/>
</dbReference>
<evidence type="ECO:0000313" key="2">
    <source>
        <dbReference type="EMBL" id="GGM84482.1"/>
    </source>
</evidence>
<name>A0ABQ2HPB0_9BACT</name>
<evidence type="ECO:0000313" key="3">
    <source>
        <dbReference type="Proteomes" id="UP000632339"/>
    </source>
</evidence>
<reference evidence="3" key="1">
    <citation type="journal article" date="2019" name="Int. J. Syst. Evol. Microbiol.">
        <title>The Global Catalogue of Microorganisms (GCM) 10K type strain sequencing project: providing services to taxonomists for standard genome sequencing and annotation.</title>
        <authorList>
            <consortium name="The Broad Institute Genomics Platform"/>
            <consortium name="The Broad Institute Genome Sequencing Center for Infectious Disease"/>
            <person name="Wu L."/>
            <person name="Ma J."/>
        </authorList>
    </citation>
    <scope>NUCLEOTIDE SEQUENCE [LARGE SCALE GENOMIC DNA]</scope>
    <source>
        <strain evidence="3">CGMCC 1.6375</strain>
    </source>
</reference>